<keyword evidence="2" id="KW-0472">Membrane</keyword>
<feature type="compositionally biased region" description="Polar residues" evidence="1">
    <location>
        <begin position="335"/>
        <end position="344"/>
    </location>
</feature>
<reference evidence="4" key="1">
    <citation type="submission" date="2022-11" db="UniProtKB">
        <authorList>
            <consortium name="WormBaseParasite"/>
        </authorList>
    </citation>
    <scope>IDENTIFICATION</scope>
</reference>
<dbReference type="WBParaSite" id="ACRNAN_scaffold6451.g28280.t1">
    <property type="protein sequence ID" value="ACRNAN_scaffold6451.g28280.t1"/>
    <property type="gene ID" value="ACRNAN_scaffold6451.g28280"/>
</dbReference>
<feature type="compositionally biased region" description="Polar residues" evidence="1">
    <location>
        <begin position="260"/>
        <end position="290"/>
    </location>
</feature>
<dbReference type="Proteomes" id="UP000887540">
    <property type="component" value="Unplaced"/>
</dbReference>
<feature type="transmembrane region" description="Helical" evidence="2">
    <location>
        <begin position="148"/>
        <end position="170"/>
    </location>
</feature>
<accession>A0A914E9D3</accession>
<dbReference type="AlphaFoldDB" id="A0A914E9D3"/>
<feature type="compositionally biased region" description="Low complexity" evidence="1">
    <location>
        <begin position="234"/>
        <end position="243"/>
    </location>
</feature>
<evidence type="ECO:0000313" key="4">
    <source>
        <dbReference type="WBParaSite" id="ACRNAN_scaffold6451.g28280.t1"/>
    </source>
</evidence>
<organism evidence="3 4">
    <name type="scientific">Acrobeloides nanus</name>
    <dbReference type="NCBI Taxonomy" id="290746"/>
    <lineage>
        <taxon>Eukaryota</taxon>
        <taxon>Metazoa</taxon>
        <taxon>Ecdysozoa</taxon>
        <taxon>Nematoda</taxon>
        <taxon>Chromadorea</taxon>
        <taxon>Rhabditida</taxon>
        <taxon>Tylenchina</taxon>
        <taxon>Cephalobomorpha</taxon>
        <taxon>Cephaloboidea</taxon>
        <taxon>Cephalobidae</taxon>
        <taxon>Acrobeloides</taxon>
    </lineage>
</organism>
<sequence length="385" mass="44506">MADPYKCLRISSICIGVWHIIYCLLQFGILGWQVSVVKELQWSYENRQIPYLGTDYYQARWPGLYAIYTETPERRRVNAMFAIVLICLTLSIIHLMTTFGMIYGAVQRIHSWILPWFFTAGGMIIMCTAYAVLWWSGDVFNEQLTMSVAEFIMNLAINSLCLIVVICYYYRLVGKLTSDKPKESPPFHTNFYNYPNNAHRVKYEDLPPWRTEWNELPPIALERKLRRRERSQSPRRPIIPSSTIRRERSRSPNKRIPRSLPTTSTEHLVRTRSQSPASRQKSYEVQQRQYVRSPERRSRTPISDAVIESPREKITYTPLSSQPAKATPVRGKSPSLKSRSSTPAGFSRRKSPQRVSFKSKPKIYQRTPESSISGGKGGSEIQTVV</sequence>
<evidence type="ECO:0000313" key="3">
    <source>
        <dbReference type="Proteomes" id="UP000887540"/>
    </source>
</evidence>
<protein>
    <submittedName>
        <fullName evidence="4">Uncharacterized protein</fullName>
    </submittedName>
</protein>
<keyword evidence="2" id="KW-1133">Transmembrane helix</keyword>
<feature type="transmembrane region" description="Helical" evidence="2">
    <location>
        <begin position="79"/>
        <end position="106"/>
    </location>
</feature>
<evidence type="ECO:0000256" key="1">
    <source>
        <dbReference type="SAM" id="MobiDB-lite"/>
    </source>
</evidence>
<name>A0A914E9D3_9BILA</name>
<proteinExistence type="predicted"/>
<dbReference type="PANTHER" id="PTHR36694">
    <property type="entry name" value="PASIFLORA 1, ISOFORM A-RELATED"/>
    <property type="match status" value="1"/>
</dbReference>
<dbReference type="PANTHER" id="PTHR36694:SF8">
    <property type="entry name" value="MARVEL DOMAIN-CONTAINING PROTEIN"/>
    <property type="match status" value="1"/>
</dbReference>
<keyword evidence="3" id="KW-1185">Reference proteome</keyword>
<keyword evidence="2" id="KW-0812">Transmembrane</keyword>
<feature type="transmembrane region" description="Helical" evidence="2">
    <location>
        <begin position="12"/>
        <end position="34"/>
    </location>
</feature>
<evidence type="ECO:0000256" key="2">
    <source>
        <dbReference type="SAM" id="Phobius"/>
    </source>
</evidence>
<feature type="region of interest" description="Disordered" evidence="1">
    <location>
        <begin position="226"/>
        <end position="385"/>
    </location>
</feature>
<feature type="transmembrane region" description="Helical" evidence="2">
    <location>
        <begin position="113"/>
        <end position="136"/>
    </location>
</feature>
<feature type="compositionally biased region" description="Basic residues" evidence="1">
    <location>
        <begin position="347"/>
        <end position="363"/>
    </location>
</feature>